<evidence type="ECO:0000313" key="2">
    <source>
        <dbReference type="EMBL" id="CAE7188433.1"/>
    </source>
</evidence>
<feature type="transmembrane region" description="Helical" evidence="1">
    <location>
        <begin position="135"/>
        <end position="152"/>
    </location>
</feature>
<accession>A0A812IY45</accession>
<dbReference type="EMBL" id="CAJNJA010005333">
    <property type="protein sequence ID" value="CAE7188433.1"/>
    <property type="molecule type" value="Genomic_DNA"/>
</dbReference>
<evidence type="ECO:0000313" key="3">
    <source>
        <dbReference type="Proteomes" id="UP000601435"/>
    </source>
</evidence>
<feature type="transmembrane region" description="Helical" evidence="1">
    <location>
        <begin position="12"/>
        <end position="31"/>
    </location>
</feature>
<name>A0A812IY45_9DINO</name>
<feature type="transmembrane region" description="Helical" evidence="1">
    <location>
        <begin position="164"/>
        <end position="182"/>
    </location>
</feature>
<dbReference type="Gene3D" id="1.20.1250.20">
    <property type="entry name" value="MFS general substrate transporter like domains"/>
    <property type="match status" value="1"/>
</dbReference>
<keyword evidence="1" id="KW-0812">Transmembrane</keyword>
<feature type="transmembrane region" description="Helical" evidence="1">
    <location>
        <begin position="367"/>
        <end position="389"/>
    </location>
</feature>
<organism evidence="2 3">
    <name type="scientific">Symbiodinium necroappetens</name>
    <dbReference type="NCBI Taxonomy" id="1628268"/>
    <lineage>
        <taxon>Eukaryota</taxon>
        <taxon>Sar</taxon>
        <taxon>Alveolata</taxon>
        <taxon>Dinophyceae</taxon>
        <taxon>Suessiales</taxon>
        <taxon>Symbiodiniaceae</taxon>
        <taxon>Symbiodinium</taxon>
    </lineage>
</organism>
<feature type="transmembrane region" description="Helical" evidence="1">
    <location>
        <begin position="188"/>
        <end position="208"/>
    </location>
</feature>
<keyword evidence="3" id="KW-1185">Reference proteome</keyword>
<comment type="caution">
    <text evidence="2">The sequence shown here is derived from an EMBL/GenBank/DDBJ whole genome shotgun (WGS) entry which is preliminary data.</text>
</comment>
<dbReference type="InterPro" id="IPR036259">
    <property type="entry name" value="MFS_trans_sf"/>
</dbReference>
<feature type="transmembrane region" description="Helical" evidence="1">
    <location>
        <begin position="461"/>
        <end position="485"/>
    </location>
</feature>
<dbReference type="OrthoDB" id="429245at2759"/>
<protein>
    <submittedName>
        <fullName evidence="2">Uncharacterized protein</fullName>
    </submittedName>
</protein>
<keyword evidence="1" id="KW-0472">Membrane</keyword>
<evidence type="ECO:0000256" key="1">
    <source>
        <dbReference type="SAM" id="Phobius"/>
    </source>
</evidence>
<dbReference type="Proteomes" id="UP000601435">
    <property type="component" value="Unassembled WGS sequence"/>
</dbReference>
<proteinExistence type="predicted"/>
<dbReference type="SUPFAM" id="SSF103473">
    <property type="entry name" value="MFS general substrate transporter"/>
    <property type="match status" value="1"/>
</dbReference>
<feature type="transmembrane region" description="Helical" evidence="1">
    <location>
        <begin position="99"/>
        <end position="115"/>
    </location>
</feature>
<sequence length="1023" mass="110234">MDMTDEGDRTTFFGIIAAATILQSAVAPTVGEVVTDPATLLDFMVFFKLIAVLVAIFLLPESKGFSLRAGAGGVAPETTSDMSYWECCKRLVQDPTSRTVLILVLVSSAVTRGTADVSGQYNKNVFGMTSRLRATFTLIGVASGLFCNLVLLKLMKTRLSTKRQVLISMSAGMVSVFLNLVARSLGPLYVATALTGLTSLLGTFVNVLKVNVAQTSGMPAGAVVGLFESASELMALVGPPFFTAKKMAALERRMREEIHGQLSSLWLRLQIVEEKMMIETAAGPEADRIDVAGDLVLPGSAMSAVVPSTVADAKGRKGDIAARTPVFEPHVGEMEEEDQDEEPIPFAETVWNVVLVLGSTGAGWIDLCLTMLLAVGSIMLQFLFVFVLVSEEFLGGNFGAEIAAARTWRASIAHDAKYRDLSGTSLASRVCNGDGSLIQSNEQANLLADINSFLGLPSQEFAVSGLAPGMILSGLCMFLWCMYLCREFRTIWISIEAILQIPRARKTVFSNGRFVAISYFRLGVYLMLRLYRASITACLLWAGQQWLAKTKSITDLILNASALGTILEIDELVFASLLPKKIQAAVYSLEAVKVRYTKAKSQLEGSLIFLGVVAVTLTPIFVWVIPLVDMMQRVKVEFCFGAQNFVVAYNQDSQTTVGLATPSFAVRSENGLSLSERAVLGHTVPTAESTFVGPYDWNLIYFSDDPDSFAQDTVISQASVSAQTTACLDADNWLRRYGPVFTERHMPRFHAAAAMIGRDNATSCAELADKCDDFDSRVLRSVCPRTCDCHLPQANQWFKVPAQGCPDVCREEAATRSQDIQCRDSPVGEDWLSFWDSYPDVMQEHLGVNFSDPNNPVTGAEFVHGIVGFMKTAGCPGLMSVQEEPITRTPWCQGNQLSASLAYICPVSCGCLVENVPDYCPRSCKACGDVANFPANANMASCVEAKQLGICGIPEDAAKYCADTCGICNGTSSASTVCPDGPLPAVFGLGSCADVQAAGWCPLLSFLESSVSLICGRSCGTCT</sequence>
<reference evidence="2" key="1">
    <citation type="submission" date="2021-02" db="EMBL/GenBank/DDBJ databases">
        <authorList>
            <person name="Dougan E. K."/>
            <person name="Rhodes N."/>
            <person name="Thang M."/>
            <person name="Chan C."/>
        </authorList>
    </citation>
    <scope>NUCLEOTIDE SEQUENCE</scope>
</reference>
<dbReference type="AlphaFoldDB" id="A0A812IY45"/>
<feature type="transmembrane region" description="Helical" evidence="1">
    <location>
        <begin position="607"/>
        <end position="628"/>
    </location>
</feature>
<gene>
    <name evidence="2" type="ORF">SNEC2469_LOCUS1008</name>
</gene>
<feature type="transmembrane region" description="Helical" evidence="1">
    <location>
        <begin position="37"/>
        <end position="59"/>
    </location>
</feature>
<keyword evidence="1" id="KW-1133">Transmembrane helix</keyword>